<dbReference type="PANTHER" id="PTHR47894">
    <property type="entry name" value="HTH-TYPE TRANSCRIPTIONAL REGULATOR GADX"/>
    <property type="match status" value="1"/>
</dbReference>
<accession>A0A3G8LUD5</accession>
<organism evidence="5 6">
    <name type="scientific">Shewanella livingstonensis</name>
    <dbReference type="NCBI Taxonomy" id="150120"/>
    <lineage>
        <taxon>Bacteria</taxon>
        <taxon>Pseudomonadati</taxon>
        <taxon>Pseudomonadota</taxon>
        <taxon>Gammaproteobacteria</taxon>
        <taxon>Alteromonadales</taxon>
        <taxon>Shewanellaceae</taxon>
        <taxon>Shewanella</taxon>
    </lineage>
</organism>
<sequence length="348" mass="39845">MKAIDKDAMQPLPIFYLNQVYQQLRLWGCDVNIWLVHNGITLEQLQDPHYQVSFDDYQRLINSAIHLCARPELGLHVGNRIGINTHGMMGFAMLNSSTLKQAIDTLKQFINTRTPLVKINTHETANTTVVTLEEIHPLGIIRQPYMDALLVTIAKLLQQLMPQLTPQSTPLCQVNLNFSAPTYWQQYAELFKVPVHFNQANTQLILTQASMTQPLDMADPSSFMQAKQWCINELEQLNGQQSLSDKVYQYLLQSPIPLPSLSDTAAHFHMTPRTVHRHLSQQQSSYKQIIASVNHHISKQYLSQTSGSIKQLAYQLGYVDVANFRRAFKRWQGTTPSEYRQQQKTSKI</sequence>
<evidence type="ECO:0000259" key="4">
    <source>
        <dbReference type="PROSITE" id="PS01124"/>
    </source>
</evidence>
<gene>
    <name evidence="5" type="ORF">EGC82_05635</name>
</gene>
<evidence type="ECO:0000256" key="1">
    <source>
        <dbReference type="ARBA" id="ARBA00023015"/>
    </source>
</evidence>
<dbReference type="Proteomes" id="UP000278035">
    <property type="component" value="Chromosome"/>
</dbReference>
<dbReference type="InterPro" id="IPR009057">
    <property type="entry name" value="Homeodomain-like_sf"/>
</dbReference>
<dbReference type="RefSeq" id="WP_124729891.1">
    <property type="nucleotide sequence ID" value="NZ_CBCSKC010000018.1"/>
</dbReference>
<evidence type="ECO:0000256" key="3">
    <source>
        <dbReference type="ARBA" id="ARBA00023163"/>
    </source>
</evidence>
<keyword evidence="2" id="KW-0238">DNA-binding</keyword>
<dbReference type="KEGG" id="slj:EGC82_05635"/>
<dbReference type="PANTHER" id="PTHR47894:SF1">
    <property type="entry name" value="HTH-TYPE TRANSCRIPTIONAL REGULATOR VQSM"/>
    <property type="match status" value="1"/>
</dbReference>
<dbReference type="EMBL" id="CP034015">
    <property type="protein sequence ID" value="AZG72298.1"/>
    <property type="molecule type" value="Genomic_DNA"/>
</dbReference>
<keyword evidence="3" id="KW-0804">Transcription</keyword>
<dbReference type="OrthoDB" id="5582699at2"/>
<dbReference type="InterPro" id="IPR020449">
    <property type="entry name" value="Tscrpt_reg_AraC-type_HTH"/>
</dbReference>
<dbReference type="Gene3D" id="1.10.10.60">
    <property type="entry name" value="Homeodomain-like"/>
    <property type="match status" value="1"/>
</dbReference>
<dbReference type="Pfam" id="PF12833">
    <property type="entry name" value="HTH_18"/>
    <property type="match status" value="1"/>
</dbReference>
<keyword evidence="6" id="KW-1185">Reference proteome</keyword>
<dbReference type="InterPro" id="IPR018060">
    <property type="entry name" value="HTH_AraC"/>
</dbReference>
<dbReference type="GO" id="GO:0003700">
    <property type="term" value="F:DNA-binding transcription factor activity"/>
    <property type="evidence" value="ECO:0007669"/>
    <property type="project" value="InterPro"/>
</dbReference>
<keyword evidence="1" id="KW-0805">Transcription regulation</keyword>
<reference evidence="6" key="1">
    <citation type="submission" date="2018-11" db="EMBL/GenBank/DDBJ databases">
        <title>Shewanella sp. M2.</title>
        <authorList>
            <person name="Hwang Y.J."/>
            <person name="Hwang C.Y."/>
        </authorList>
    </citation>
    <scope>NUCLEOTIDE SEQUENCE [LARGE SCALE GENOMIC DNA]</scope>
    <source>
        <strain evidence="6">LMG 19866</strain>
    </source>
</reference>
<feature type="domain" description="HTH araC/xylS-type" evidence="4">
    <location>
        <begin position="245"/>
        <end position="342"/>
    </location>
</feature>
<dbReference type="SUPFAM" id="SSF46689">
    <property type="entry name" value="Homeodomain-like"/>
    <property type="match status" value="1"/>
</dbReference>
<dbReference type="GO" id="GO:0000976">
    <property type="term" value="F:transcription cis-regulatory region binding"/>
    <property type="evidence" value="ECO:0007669"/>
    <property type="project" value="TreeGrafter"/>
</dbReference>
<dbReference type="PRINTS" id="PR00032">
    <property type="entry name" value="HTHARAC"/>
</dbReference>
<protein>
    <submittedName>
        <fullName evidence="5">AraC family transcriptional regulator</fullName>
    </submittedName>
</protein>
<dbReference type="PROSITE" id="PS01124">
    <property type="entry name" value="HTH_ARAC_FAMILY_2"/>
    <property type="match status" value="1"/>
</dbReference>
<evidence type="ECO:0000313" key="6">
    <source>
        <dbReference type="Proteomes" id="UP000278035"/>
    </source>
</evidence>
<dbReference type="AlphaFoldDB" id="A0A3G8LUD5"/>
<dbReference type="Pfam" id="PF12625">
    <property type="entry name" value="Arabinose_bd"/>
    <property type="match status" value="1"/>
</dbReference>
<evidence type="ECO:0000313" key="5">
    <source>
        <dbReference type="EMBL" id="AZG72298.1"/>
    </source>
</evidence>
<dbReference type="GO" id="GO:0005829">
    <property type="term" value="C:cytosol"/>
    <property type="evidence" value="ECO:0007669"/>
    <property type="project" value="TreeGrafter"/>
</dbReference>
<dbReference type="InterPro" id="IPR032687">
    <property type="entry name" value="AraC-type_N"/>
</dbReference>
<name>A0A3G8LUD5_9GAMM</name>
<evidence type="ECO:0000256" key="2">
    <source>
        <dbReference type="ARBA" id="ARBA00023125"/>
    </source>
</evidence>
<dbReference type="SMART" id="SM00342">
    <property type="entry name" value="HTH_ARAC"/>
    <property type="match status" value="1"/>
</dbReference>
<proteinExistence type="predicted"/>